<evidence type="ECO:0000313" key="3">
    <source>
        <dbReference type="Proteomes" id="UP000095228"/>
    </source>
</evidence>
<feature type="transmembrane region" description="Helical" evidence="1">
    <location>
        <begin position="81"/>
        <end position="98"/>
    </location>
</feature>
<feature type="transmembrane region" description="Helical" evidence="1">
    <location>
        <begin position="27"/>
        <end position="47"/>
    </location>
</feature>
<sequence length="183" mass="19721">MKPALFPSSALNVRILASSLGAFLKSALQGLLAVLLFALLWWLAYLLEWAPAPALEGLIGAFLPVLHDLGQFAGFNLTHNLPFVLLAAGLFVSYEMAFRRQVAAGVSPAGTLSLFKAASLLLGLFTMAISLYGVLTVSGEQGQDARALIGSLYFKFGLWVLNAVLMVARFVWFEHTQPAQTHA</sequence>
<evidence type="ECO:0000313" key="2">
    <source>
        <dbReference type="EMBL" id="AOS46130.1"/>
    </source>
</evidence>
<keyword evidence="3" id="KW-1185">Reference proteome</keyword>
<dbReference type="EMBL" id="CP016094">
    <property type="protein sequence ID" value="AOS46130.1"/>
    <property type="molecule type" value="Genomic_DNA"/>
</dbReference>
<accession>A0A1D8AZ08</accession>
<name>A0A1D8AZ08_9BACT</name>
<organism evidence="2 3">
    <name type="scientific">Lacunisphaera limnophila</name>
    <dbReference type="NCBI Taxonomy" id="1838286"/>
    <lineage>
        <taxon>Bacteria</taxon>
        <taxon>Pseudomonadati</taxon>
        <taxon>Verrucomicrobiota</taxon>
        <taxon>Opitutia</taxon>
        <taxon>Opitutales</taxon>
        <taxon>Opitutaceae</taxon>
        <taxon>Lacunisphaera</taxon>
    </lineage>
</organism>
<keyword evidence="1" id="KW-1133">Transmembrane helix</keyword>
<feature type="transmembrane region" description="Helical" evidence="1">
    <location>
        <begin position="110"/>
        <end position="132"/>
    </location>
</feature>
<protein>
    <submittedName>
        <fullName evidence="2">Uncharacterized protein</fullName>
    </submittedName>
</protein>
<dbReference type="RefSeq" id="WP_157772486.1">
    <property type="nucleotide sequence ID" value="NZ_CP016094.1"/>
</dbReference>
<dbReference type="STRING" id="1838286.Verru16b_03226"/>
<feature type="transmembrane region" description="Helical" evidence="1">
    <location>
        <begin position="152"/>
        <end position="172"/>
    </location>
</feature>
<gene>
    <name evidence="2" type="ORF">Verru16b_03226</name>
</gene>
<reference evidence="2 3" key="1">
    <citation type="submission" date="2016-06" db="EMBL/GenBank/DDBJ databases">
        <title>Three novel species with peptidoglycan cell walls form the new genus Lacunisphaera gen. nov. in the family Opitutaceae of the verrucomicrobial subdivision 4.</title>
        <authorList>
            <person name="Rast P."/>
            <person name="Gloeckner I."/>
            <person name="Jogler M."/>
            <person name="Boedeker C."/>
            <person name="Jeske O."/>
            <person name="Wiegand S."/>
            <person name="Reinhardt R."/>
            <person name="Schumann P."/>
            <person name="Rohde M."/>
            <person name="Spring S."/>
            <person name="Gloeckner F.O."/>
            <person name="Jogler C."/>
        </authorList>
    </citation>
    <scope>NUCLEOTIDE SEQUENCE [LARGE SCALE GENOMIC DNA]</scope>
    <source>
        <strain evidence="2 3">IG16b</strain>
    </source>
</reference>
<dbReference type="AlphaFoldDB" id="A0A1D8AZ08"/>
<dbReference type="KEGG" id="obg:Verru16b_03226"/>
<dbReference type="Proteomes" id="UP000095228">
    <property type="component" value="Chromosome"/>
</dbReference>
<keyword evidence="1" id="KW-0472">Membrane</keyword>
<keyword evidence="1" id="KW-0812">Transmembrane</keyword>
<proteinExistence type="predicted"/>
<evidence type="ECO:0000256" key="1">
    <source>
        <dbReference type="SAM" id="Phobius"/>
    </source>
</evidence>